<feature type="compositionally biased region" description="Polar residues" evidence="1">
    <location>
        <begin position="17"/>
        <end position="29"/>
    </location>
</feature>
<reference evidence="2" key="1">
    <citation type="submission" date="2022-03" db="EMBL/GenBank/DDBJ databases">
        <authorList>
            <person name="Alioto T."/>
            <person name="Alioto T."/>
            <person name="Gomez Garrido J."/>
        </authorList>
    </citation>
    <scope>NUCLEOTIDE SEQUENCE</scope>
</reference>
<accession>A0AAD1VQF5</accession>
<feature type="region of interest" description="Disordered" evidence="1">
    <location>
        <begin position="1"/>
        <end position="51"/>
    </location>
</feature>
<name>A0AAD1VQF5_PELCU</name>
<evidence type="ECO:0000256" key="1">
    <source>
        <dbReference type="SAM" id="MobiDB-lite"/>
    </source>
</evidence>
<proteinExistence type="predicted"/>
<protein>
    <submittedName>
        <fullName evidence="2">Uncharacterized protein</fullName>
    </submittedName>
</protein>
<dbReference type="AlphaFoldDB" id="A0AAD1VQF5"/>
<evidence type="ECO:0000313" key="2">
    <source>
        <dbReference type="EMBL" id="CAH2249194.1"/>
    </source>
</evidence>
<dbReference type="Proteomes" id="UP001295444">
    <property type="component" value="Chromosome 02"/>
</dbReference>
<feature type="non-terminal residue" evidence="2">
    <location>
        <position position="51"/>
    </location>
</feature>
<organism evidence="2 3">
    <name type="scientific">Pelobates cultripes</name>
    <name type="common">Western spadefoot toad</name>
    <dbReference type="NCBI Taxonomy" id="61616"/>
    <lineage>
        <taxon>Eukaryota</taxon>
        <taxon>Metazoa</taxon>
        <taxon>Chordata</taxon>
        <taxon>Craniata</taxon>
        <taxon>Vertebrata</taxon>
        <taxon>Euteleostomi</taxon>
        <taxon>Amphibia</taxon>
        <taxon>Batrachia</taxon>
        <taxon>Anura</taxon>
        <taxon>Pelobatoidea</taxon>
        <taxon>Pelobatidae</taxon>
        <taxon>Pelobates</taxon>
    </lineage>
</organism>
<gene>
    <name evidence="2" type="ORF">PECUL_23A027162</name>
</gene>
<dbReference type="EMBL" id="OW240913">
    <property type="protein sequence ID" value="CAH2249194.1"/>
    <property type="molecule type" value="Genomic_DNA"/>
</dbReference>
<keyword evidence="3" id="KW-1185">Reference proteome</keyword>
<evidence type="ECO:0000313" key="3">
    <source>
        <dbReference type="Proteomes" id="UP001295444"/>
    </source>
</evidence>
<sequence>MADAFQPCARQKEVRTRNQSVPSPQTASAPTDCLQDKPAGSTVQPAALAAK</sequence>